<keyword evidence="7 11" id="KW-0067">ATP-binding</keyword>
<dbReference type="InterPro" id="IPR027410">
    <property type="entry name" value="TCP-1-like_intermed_sf"/>
</dbReference>
<evidence type="ECO:0000313" key="13">
    <source>
        <dbReference type="EMBL" id="SZX62146.1"/>
    </source>
</evidence>
<dbReference type="GO" id="GO:0016887">
    <property type="term" value="F:ATP hydrolysis activity"/>
    <property type="evidence" value="ECO:0007669"/>
    <property type="project" value="InterPro"/>
</dbReference>
<dbReference type="STRING" id="3088.A0A383VCQ3"/>
<protein>
    <recommendedName>
        <fullName evidence="4">T-complex protein 1 subunit gamma</fullName>
    </recommendedName>
    <alternativeName>
        <fullName evidence="10">CCT-gamma</fullName>
    </alternativeName>
</protein>
<keyword evidence="8 11" id="KW-0143">Chaperone</keyword>
<dbReference type="PROSITE" id="PS00750">
    <property type="entry name" value="TCP1_1"/>
    <property type="match status" value="1"/>
</dbReference>
<dbReference type="GO" id="GO:0005524">
    <property type="term" value="F:ATP binding"/>
    <property type="evidence" value="ECO:0007669"/>
    <property type="project" value="UniProtKB-KW"/>
</dbReference>
<evidence type="ECO:0000256" key="5">
    <source>
        <dbReference type="ARBA" id="ARBA00022490"/>
    </source>
</evidence>
<evidence type="ECO:0000256" key="1">
    <source>
        <dbReference type="ARBA" id="ARBA00004496"/>
    </source>
</evidence>
<keyword evidence="6 11" id="KW-0547">Nucleotide-binding</keyword>
<dbReference type="InterPro" id="IPR027409">
    <property type="entry name" value="GroEL-like_apical_dom_sf"/>
</dbReference>
<dbReference type="InterPro" id="IPR002194">
    <property type="entry name" value="Chaperonin_TCP-1_CS"/>
</dbReference>
<name>A0A383VCQ3_TETOB</name>
<organism evidence="13 14">
    <name type="scientific">Tetradesmus obliquus</name>
    <name type="common">Green alga</name>
    <name type="synonym">Acutodesmus obliquus</name>
    <dbReference type="NCBI Taxonomy" id="3088"/>
    <lineage>
        <taxon>Eukaryota</taxon>
        <taxon>Viridiplantae</taxon>
        <taxon>Chlorophyta</taxon>
        <taxon>core chlorophytes</taxon>
        <taxon>Chlorophyceae</taxon>
        <taxon>CS clade</taxon>
        <taxon>Sphaeropleales</taxon>
        <taxon>Scenedesmaceae</taxon>
        <taxon>Tetradesmus</taxon>
    </lineage>
</organism>
<evidence type="ECO:0000256" key="2">
    <source>
        <dbReference type="ARBA" id="ARBA00008020"/>
    </source>
</evidence>
<evidence type="ECO:0000256" key="10">
    <source>
        <dbReference type="ARBA" id="ARBA00031286"/>
    </source>
</evidence>
<dbReference type="Proteomes" id="UP000256970">
    <property type="component" value="Unassembled WGS sequence"/>
</dbReference>
<keyword evidence="5" id="KW-0963">Cytoplasm</keyword>
<dbReference type="Gene3D" id="1.10.560.10">
    <property type="entry name" value="GroEL-like equatorial domain"/>
    <property type="match status" value="2"/>
</dbReference>
<dbReference type="PROSITE" id="PS00995">
    <property type="entry name" value="TCP1_3"/>
    <property type="match status" value="1"/>
</dbReference>
<comment type="subunit">
    <text evidence="3">Heterooligomeric complex of about 850 to 900 kDa that forms two stacked rings, 12 to 16 nm in diameter.</text>
</comment>
<evidence type="ECO:0000256" key="11">
    <source>
        <dbReference type="RuleBase" id="RU004187"/>
    </source>
</evidence>
<feature type="region of interest" description="Disordered" evidence="12">
    <location>
        <begin position="558"/>
        <end position="585"/>
    </location>
</feature>
<keyword evidence="14" id="KW-1185">Reference proteome</keyword>
<evidence type="ECO:0000256" key="7">
    <source>
        <dbReference type="ARBA" id="ARBA00022840"/>
    </source>
</evidence>
<comment type="function">
    <text evidence="9">Molecular chaperone; assists the folding of proteins upon ATP hydrolysis. Known to play a role, in vitro, in the folding of actin and tubulin.</text>
</comment>
<dbReference type="InterPro" id="IPR002423">
    <property type="entry name" value="Cpn60/GroEL/TCP-1"/>
</dbReference>
<dbReference type="EMBL" id="FNXT01000206">
    <property type="protein sequence ID" value="SZX62146.1"/>
    <property type="molecule type" value="Genomic_DNA"/>
</dbReference>
<dbReference type="GO" id="GO:0140662">
    <property type="term" value="F:ATP-dependent protein folding chaperone"/>
    <property type="evidence" value="ECO:0007669"/>
    <property type="project" value="InterPro"/>
</dbReference>
<reference evidence="13 14" key="1">
    <citation type="submission" date="2016-10" db="EMBL/GenBank/DDBJ databases">
        <authorList>
            <person name="Cai Z."/>
        </authorList>
    </citation>
    <scope>NUCLEOTIDE SEQUENCE [LARGE SCALE GENOMIC DNA]</scope>
</reference>
<dbReference type="PRINTS" id="PR00304">
    <property type="entry name" value="TCOMPLEXTCP1"/>
</dbReference>
<comment type="subcellular location">
    <subcellularLocation>
        <location evidence="1">Cytoplasm</location>
    </subcellularLocation>
</comment>
<dbReference type="GO" id="GO:0005832">
    <property type="term" value="C:chaperonin-containing T-complex"/>
    <property type="evidence" value="ECO:0007669"/>
    <property type="project" value="UniProtKB-ARBA"/>
</dbReference>
<evidence type="ECO:0000256" key="12">
    <source>
        <dbReference type="SAM" id="MobiDB-lite"/>
    </source>
</evidence>
<dbReference type="InterPro" id="IPR017998">
    <property type="entry name" value="Chaperone_TCP-1"/>
</dbReference>
<dbReference type="SUPFAM" id="SSF54849">
    <property type="entry name" value="GroEL-intermediate domain like"/>
    <property type="match status" value="1"/>
</dbReference>
<comment type="similarity">
    <text evidence="2 11">Belongs to the TCP-1 chaperonin family.</text>
</comment>
<evidence type="ECO:0000313" key="14">
    <source>
        <dbReference type="Proteomes" id="UP000256970"/>
    </source>
</evidence>
<dbReference type="Pfam" id="PF00118">
    <property type="entry name" value="Cpn60_TCP1"/>
    <property type="match status" value="2"/>
</dbReference>
<dbReference type="FunFam" id="3.50.7.10:FF:000005">
    <property type="entry name" value="T-complex protein 1 subunit gamma"/>
    <property type="match status" value="1"/>
</dbReference>
<accession>A0A383VCQ3</accession>
<dbReference type="FunFam" id="1.10.560.10:FF:000073">
    <property type="entry name" value="T-complex protein 1 subunit gamma"/>
    <property type="match status" value="1"/>
</dbReference>
<dbReference type="PANTHER" id="PTHR11353">
    <property type="entry name" value="CHAPERONIN"/>
    <property type="match status" value="1"/>
</dbReference>
<evidence type="ECO:0000256" key="8">
    <source>
        <dbReference type="ARBA" id="ARBA00023186"/>
    </source>
</evidence>
<proteinExistence type="inferred from homology"/>
<evidence type="ECO:0000256" key="4">
    <source>
        <dbReference type="ARBA" id="ARBA00017187"/>
    </source>
</evidence>
<dbReference type="SUPFAM" id="SSF52029">
    <property type="entry name" value="GroEL apical domain-like"/>
    <property type="match status" value="1"/>
</dbReference>
<dbReference type="AlphaFoldDB" id="A0A383VCQ3"/>
<sequence length="585" mass="63183">MQVPVTVLNANTKREQGRKAQVGNIAAAKAVSDIIRTTLGPRSMLKMLLDPNGGIVLTNDGHAILREIDVSHPAAKSMIQLSRTQDEEVGDGTTSVIILAGELLQSAEPLLERHMHPTVLVRGYTRALEDAIKVAESMSFSIDTNDRSAMLQVVQSCIGTKYTSRFGSLMAELALDAVQTVARDVGGGQREVDVKNYAKIEKIPGGTIEDCKVLRGVMFNKDVVVPGRMRCHTTSHTTSVLRGVMFNKDVVVPGRMRRRIANPRILLLDCPLEYKKGESQTAVELMKEEDWAALLKAEEEWVAGACAQIVALKPDLVVTEKGLSDLAAHFLTKAGISAIRRLRKTDNNRIARATGATICHRIEEVRESDIGTRAGLFEVVKIADEFFTFIVDCKDPKACTIVLRGASKDVLNEVERNLHDAMGVARNIVVDSRLVPGGGAVEMAVSRTLTERSATIEGVEAGPYKAAGQALEVIPRTLAQNCGANVIRTLTKLRAKHAETPVGTACPFGINGETGEIVDMRAAGVWEPLVVKTQTIKTSVEAANMLLRIDDIVSGISKSRAAGGGPSGPQVDDHDNVDPEQMLPE</sequence>
<dbReference type="InterPro" id="IPR027413">
    <property type="entry name" value="GROEL-like_equatorial_sf"/>
</dbReference>
<dbReference type="GO" id="GO:0051082">
    <property type="term" value="F:unfolded protein binding"/>
    <property type="evidence" value="ECO:0007669"/>
    <property type="project" value="InterPro"/>
</dbReference>
<dbReference type="Gene3D" id="3.30.260.10">
    <property type="entry name" value="TCP-1-like chaperonin intermediate domain"/>
    <property type="match status" value="1"/>
</dbReference>
<dbReference type="PROSITE" id="PS00751">
    <property type="entry name" value="TCP1_2"/>
    <property type="match status" value="1"/>
</dbReference>
<dbReference type="FunFam" id="1.10.560.10:FF:000085">
    <property type="entry name" value="T-complex protein 1 subunit gamma"/>
    <property type="match status" value="1"/>
</dbReference>
<evidence type="ECO:0000256" key="9">
    <source>
        <dbReference type="ARBA" id="ARBA00024677"/>
    </source>
</evidence>
<dbReference type="SUPFAM" id="SSF48592">
    <property type="entry name" value="GroEL equatorial domain-like"/>
    <property type="match status" value="1"/>
</dbReference>
<dbReference type="InterPro" id="IPR012719">
    <property type="entry name" value="Chap_CCT_gamma"/>
</dbReference>
<evidence type="ECO:0000256" key="3">
    <source>
        <dbReference type="ARBA" id="ARBA00011531"/>
    </source>
</evidence>
<evidence type="ECO:0000256" key="6">
    <source>
        <dbReference type="ARBA" id="ARBA00022741"/>
    </source>
</evidence>
<dbReference type="Gene3D" id="3.50.7.10">
    <property type="entry name" value="GroEL"/>
    <property type="match status" value="1"/>
</dbReference>
<gene>
    <name evidence="13" type="ORF">BQ4739_LOCUS2671</name>
</gene>
<dbReference type="CDD" id="cd03337">
    <property type="entry name" value="TCP1_gamma"/>
    <property type="match status" value="1"/>
</dbReference>